<keyword evidence="12" id="KW-1185">Reference proteome</keyword>
<dbReference type="InterPro" id="IPR025713">
    <property type="entry name" value="MotB-like_N_dom"/>
</dbReference>
<dbReference type="SUPFAM" id="SSF103088">
    <property type="entry name" value="OmpA-like"/>
    <property type="match status" value="1"/>
</dbReference>
<dbReference type="NCBIfam" id="NF006548">
    <property type="entry name" value="PRK09041.1"/>
    <property type="match status" value="1"/>
</dbReference>
<dbReference type="GO" id="GO:0005886">
    <property type="term" value="C:plasma membrane"/>
    <property type="evidence" value="ECO:0007669"/>
    <property type="project" value="UniProtKB-SubCell"/>
</dbReference>
<evidence type="ECO:0000256" key="5">
    <source>
        <dbReference type="ARBA" id="ARBA00022989"/>
    </source>
</evidence>
<reference evidence="11 12" key="1">
    <citation type="submission" date="2018-05" db="EMBL/GenBank/DDBJ databases">
        <title>Freshwater and sediment microbial communities from various areas in North America, analyzing microbe dynamics in response to fracking.</title>
        <authorList>
            <person name="Lamendella R."/>
        </authorList>
    </citation>
    <scope>NUCLEOTIDE SEQUENCE [LARGE SCALE GENOMIC DNA]</scope>
    <source>
        <strain evidence="11 12">125B1</strain>
    </source>
</reference>
<evidence type="ECO:0000256" key="1">
    <source>
        <dbReference type="ARBA" id="ARBA00004162"/>
    </source>
</evidence>
<dbReference type="InterPro" id="IPR006665">
    <property type="entry name" value="OmpA-like"/>
</dbReference>
<feature type="compositionally biased region" description="Low complexity" evidence="8">
    <location>
        <begin position="296"/>
        <end position="309"/>
    </location>
</feature>
<dbReference type="Gene3D" id="3.30.1330.60">
    <property type="entry name" value="OmpA-like domain"/>
    <property type="match status" value="1"/>
</dbReference>
<dbReference type="InterPro" id="IPR050330">
    <property type="entry name" value="Bact_OuterMem_StrucFunc"/>
</dbReference>
<gene>
    <name evidence="11" type="ORF">DET45_10594</name>
</gene>
<accession>A0A317Q9L3</accession>
<keyword evidence="4 9" id="KW-0812">Transmembrane</keyword>
<evidence type="ECO:0000256" key="7">
    <source>
        <dbReference type="PROSITE-ProRule" id="PRU00473"/>
    </source>
</evidence>
<feature type="domain" description="OmpA-like" evidence="10">
    <location>
        <begin position="145"/>
        <end position="267"/>
    </location>
</feature>
<keyword evidence="5 9" id="KW-1133">Transmembrane helix</keyword>
<evidence type="ECO:0000256" key="8">
    <source>
        <dbReference type="SAM" id="MobiDB-lite"/>
    </source>
</evidence>
<dbReference type="CDD" id="cd07185">
    <property type="entry name" value="OmpA_C-like"/>
    <property type="match status" value="1"/>
</dbReference>
<protein>
    <submittedName>
        <fullName evidence="11">Chemotaxis protein MotB</fullName>
    </submittedName>
</protein>
<evidence type="ECO:0000256" key="4">
    <source>
        <dbReference type="ARBA" id="ARBA00022692"/>
    </source>
</evidence>
<dbReference type="PANTHER" id="PTHR30329:SF18">
    <property type="entry name" value="MOTILITY PROTEIN B"/>
    <property type="match status" value="1"/>
</dbReference>
<comment type="subcellular location">
    <subcellularLocation>
        <location evidence="1">Cell membrane</location>
        <topology evidence="1">Single-pass membrane protein</topology>
    </subcellularLocation>
</comment>
<dbReference type="AlphaFoldDB" id="A0A317Q9L3"/>
<evidence type="ECO:0000256" key="6">
    <source>
        <dbReference type="ARBA" id="ARBA00023136"/>
    </source>
</evidence>
<dbReference type="Pfam" id="PF13677">
    <property type="entry name" value="MotB_plug"/>
    <property type="match status" value="1"/>
</dbReference>
<dbReference type="PANTHER" id="PTHR30329">
    <property type="entry name" value="STATOR ELEMENT OF FLAGELLAR MOTOR COMPLEX"/>
    <property type="match status" value="1"/>
</dbReference>
<proteinExistence type="inferred from homology"/>
<dbReference type="RefSeq" id="WP_110075728.1">
    <property type="nucleotide sequence ID" value="NZ_QGTT01000005.1"/>
</dbReference>
<dbReference type="Pfam" id="PF00691">
    <property type="entry name" value="OmpA"/>
    <property type="match status" value="1"/>
</dbReference>
<dbReference type="Proteomes" id="UP000246964">
    <property type="component" value="Unassembled WGS sequence"/>
</dbReference>
<dbReference type="OrthoDB" id="9809186at2"/>
<sequence>MNDQQQRPIIIRRKKIIKKHHGGSWKIALADFMTALMALFLVMWILSMSSEKQKQSISEYFRTPLLVAMAGGDRASASTSAIKGGGDDPSHSAGEQARIDLRRETRPADTRQQFNKLRQRVEAAIDRDPVLRALKAQLRFDVTREGLRIMMLDTETKPMFEIGSDTIAPYMQRLLETLAPLLNELPNEITIAGHTDSLPYAGGERGYSNWELSADRANESRKALLQGGFNSDQLLLVMGAADRIPLDGTEPADPRNRRITIVVHTPESAAFIKRQGFFPQDQQAEPAPVADPEAIDPSVVDPRVSDPPSTKQSSK</sequence>
<evidence type="ECO:0000313" key="12">
    <source>
        <dbReference type="Proteomes" id="UP000246964"/>
    </source>
</evidence>
<name>A0A317Q9L3_9GAMM</name>
<feature type="transmembrane region" description="Helical" evidence="9">
    <location>
        <begin position="23"/>
        <end position="46"/>
    </location>
</feature>
<dbReference type="PROSITE" id="PS51123">
    <property type="entry name" value="OMPA_2"/>
    <property type="match status" value="1"/>
</dbReference>
<comment type="similarity">
    <text evidence="2">Belongs to the MotB family.</text>
</comment>
<organism evidence="11 12">
    <name type="scientific">Pseudidiomarina maritima</name>
    <dbReference type="NCBI Taxonomy" id="519453"/>
    <lineage>
        <taxon>Bacteria</taxon>
        <taxon>Pseudomonadati</taxon>
        <taxon>Pseudomonadota</taxon>
        <taxon>Gammaproteobacteria</taxon>
        <taxon>Alteromonadales</taxon>
        <taxon>Idiomarinaceae</taxon>
        <taxon>Pseudidiomarina</taxon>
    </lineage>
</organism>
<feature type="region of interest" description="Disordered" evidence="8">
    <location>
        <begin position="77"/>
        <end position="98"/>
    </location>
</feature>
<evidence type="ECO:0000256" key="3">
    <source>
        <dbReference type="ARBA" id="ARBA00022475"/>
    </source>
</evidence>
<evidence type="ECO:0000256" key="9">
    <source>
        <dbReference type="SAM" id="Phobius"/>
    </source>
</evidence>
<keyword evidence="6 7" id="KW-0472">Membrane</keyword>
<evidence type="ECO:0000259" key="10">
    <source>
        <dbReference type="PROSITE" id="PS51123"/>
    </source>
</evidence>
<evidence type="ECO:0000313" key="11">
    <source>
        <dbReference type="EMBL" id="PWW13748.1"/>
    </source>
</evidence>
<dbReference type="EMBL" id="QGTT01000005">
    <property type="protein sequence ID" value="PWW13748.1"/>
    <property type="molecule type" value="Genomic_DNA"/>
</dbReference>
<feature type="region of interest" description="Disordered" evidence="8">
    <location>
        <begin position="276"/>
        <end position="315"/>
    </location>
</feature>
<comment type="caution">
    <text evidence="11">The sequence shown here is derived from an EMBL/GenBank/DDBJ whole genome shotgun (WGS) entry which is preliminary data.</text>
</comment>
<evidence type="ECO:0000256" key="2">
    <source>
        <dbReference type="ARBA" id="ARBA00008914"/>
    </source>
</evidence>
<dbReference type="STRING" id="519453.SAMN04488070_1956"/>
<keyword evidence="3" id="KW-1003">Cell membrane</keyword>
<dbReference type="InterPro" id="IPR036737">
    <property type="entry name" value="OmpA-like_sf"/>
</dbReference>